<gene>
    <name evidence="2" type="ORF">ABHN84_05525</name>
</gene>
<sequence length="46" mass="4988">MTANKQPAISGPLRRQSSIAKNRIGKHHKGASEGHNIADKEQAQKP</sequence>
<dbReference type="Proteomes" id="UP001477278">
    <property type="component" value="Unassembled WGS sequence"/>
</dbReference>
<name>A0ABV0FLN8_9GAMM</name>
<accession>A0ABV0FLN8</accession>
<protein>
    <submittedName>
        <fullName evidence="2">Uncharacterized protein</fullName>
    </submittedName>
</protein>
<feature type="region of interest" description="Disordered" evidence="1">
    <location>
        <begin position="1"/>
        <end position="46"/>
    </location>
</feature>
<evidence type="ECO:0000313" key="2">
    <source>
        <dbReference type="EMBL" id="MEO3681753.1"/>
    </source>
</evidence>
<dbReference type="EMBL" id="JBDPZN010000002">
    <property type="protein sequence ID" value="MEO3681753.1"/>
    <property type="molecule type" value="Genomic_DNA"/>
</dbReference>
<keyword evidence="3" id="KW-1185">Reference proteome</keyword>
<evidence type="ECO:0000313" key="3">
    <source>
        <dbReference type="Proteomes" id="UP001477278"/>
    </source>
</evidence>
<organism evidence="2 3">
    <name type="scientific">Shewanella vesiculosa</name>
    <dbReference type="NCBI Taxonomy" id="518738"/>
    <lineage>
        <taxon>Bacteria</taxon>
        <taxon>Pseudomonadati</taxon>
        <taxon>Pseudomonadota</taxon>
        <taxon>Gammaproteobacteria</taxon>
        <taxon>Alteromonadales</taxon>
        <taxon>Shewanellaceae</taxon>
        <taxon>Shewanella</taxon>
    </lineage>
</organism>
<evidence type="ECO:0000256" key="1">
    <source>
        <dbReference type="SAM" id="MobiDB-lite"/>
    </source>
</evidence>
<comment type="caution">
    <text evidence="2">The sequence shown here is derived from an EMBL/GenBank/DDBJ whole genome shotgun (WGS) entry which is preliminary data.</text>
</comment>
<feature type="compositionally biased region" description="Basic and acidic residues" evidence="1">
    <location>
        <begin position="30"/>
        <end position="46"/>
    </location>
</feature>
<dbReference type="RefSeq" id="WP_182742133.1">
    <property type="nucleotide sequence ID" value="NZ_JAACRJ010000001.1"/>
</dbReference>
<reference evidence="2 3" key="1">
    <citation type="submission" date="2024-05" db="EMBL/GenBank/DDBJ databases">
        <title>Genome sequencing of Marine Estuary Bacteria, Shewanella vesiculosa and S. baltica, and Pseudomonas syringae.</title>
        <authorList>
            <person name="Gurung A."/>
            <person name="Maclea K.S."/>
        </authorList>
    </citation>
    <scope>NUCLEOTIDE SEQUENCE [LARGE SCALE GENOMIC DNA]</scope>
    <source>
        <strain evidence="2 3">1A</strain>
    </source>
</reference>
<proteinExistence type="predicted"/>